<dbReference type="Proteomes" id="UP000271162">
    <property type="component" value="Unassembled WGS sequence"/>
</dbReference>
<sequence length="219" mass="24322">PAAPPTAPPNQPALGQQPFFVAHPEFPQTFSTFIAPNVEYNHQGPVMMSYAADRSMFNVMNVEQPIGISNEGQLCFATRPAPANEVFGQHLLTPVASVPQVEVIPQNRMEEQMVAPVEELAPLEPKPYVHFGKRPHEYDDFPAEQKMVKTEPVSHFDKQYSESLAKEKTNKESYMAETEPAPPGGEGKMSENRSEIATALNMYEEHPKEDGSGPVFRSL</sequence>
<proteinExistence type="predicted"/>
<reference evidence="4" key="1">
    <citation type="submission" date="2017-02" db="UniProtKB">
        <authorList>
            <consortium name="WormBaseParasite"/>
        </authorList>
    </citation>
    <scope>IDENTIFICATION</scope>
</reference>
<gene>
    <name evidence="2" type="ORF">NBR_LOCUS2130</name>
</gene>
<evidence type="ECO:0000313" key="3">
    <source>
        <dbReference type="Proteomes" id="UP000271162"/>
    </source>
</evidence>
<name>A0A0N4XHX7_NIPBR</name>
<evidence type="ECO:0000256" key="1">
    <source>
        <dbReference type="SAM" id="MobiDB-lite"/>
    </source>
</evidence>
<protein>
    <submittedName>
        <fullName evidence="4">PAM2 domain-containing protein</fullName>
    </submittedName>
</protein>
<reference evidence="2 3" key="2">
    <citation type="submission" date="2018-11" db="EMBL/GenBank/DDBJ databases">
        <authorList>
            <consortium name="Pathogen Informatics"/>
        </authorList>
    </citation>
    <scope>NUCLEOTIDE SEQUENCE [LARGE SCALE GENOMIC DNA]</scope>
</reference>
<dbReference type="WBParaSite" id="NBR_0000212901-mRNA-1">
    <property type="protein sequence ID" value="NBR_0000212901-mRNA-1"/>
    <property type="gene ID" value="NBR_0000212901"/>
</dbReference>
<organism evidence="4">
    <name type="scientific">Nippostrongylus brasiliensis</name>
    <name type="common">Rat hookworm</name>
    <dbReference type="NCBI Taxonomy" id="27835"/>
    <lineage>
        <taxon>Eukaryota</taxon>
        <taxon>Metazoa</taxon>
        <taxon>Ecdysozoa</taxon>
        <taxon>Nematoda</taxon>
        <taxon>Chromadorea</taxon>
        <taxon>Rhabditida</taxon>
        <taxon>Rhabditina</taxon>
        <taxon>Rhabditomorpha</taxon>
        <taxon>Strongyloidea</taxon>
        <taxon>Heligmosomidae</taxon>
        <taxon>Nippostrongylus</taxon>
    </lineage>
</organism>
<evidence type="ECO:0000313" key="4">
    <source>
        <dbReference type="WBParaSite" id="NBR_0000212901-mRNA-1"/>
    </source>
</evidence>
<dbReference type="AlphaFoldDB" id="A0A0N4XHX7"/>
<accession>A0A0N4XHX7</accession>
<dbReference type="EMBL" id="UYSL01002218">
    <property type="protein sequence ID" value="VDL65719.1"/>
    <property type="molecule type" value="Genomic_DNA"/>
</dbReference>
<evidence type="ECO:0000313" key="2">
    <source>
        <dbReference type="EMBL" id="VDL65719.1"/>
    </source>
</evidence>
<dbReference type="STRING" id="27835.A0A0N4XHX7"/>
<feature type="region of interest" description="Disordered" evidence="1">
    <location>
        <begin position="165"/>
        <end position="219"/>
    </location>
</feature>
<keyword evidence="3" id="KW-1185">Reference proteome</keyword>